<dbReference type="Pfam" id="PF01370">
    <property type="entry name" value="Epimerase"/>
    <property type="match status" value="1"/>
</dbReference>
<dbReference type="InterPro" id="IPR001509">
    <property type="entry name" value="Epimerase_deHydtase"/>
</dbReference>
<evidence type="ECO:0000313" key="4">
    <source>
        <dbReference type="Proteomes" id="UP000183275"/>
    </source>
</evidence>
<evidence type="ECO:0000313" key="3">
    <source>
        <dbReference type="EMBL" id="SEV81761.1"/>
    </source>
</evidence>
<gene>
    <name evidence="3" type="ORF">SAMN05216285_0261</name>
</gene>
<protein>
    <submittedName>
        <fullName evidence="3">UDP-glucose 4-epimerase</fullName>
    </submittedName>
</protein>
<dbReference type="eggNOG" id="arCOG01369">
    <property type="taxonomic scope" value="Archaea"/>
</dbReference>
<organism evidence="3 4">
    <name type="scientific">Natrinema salifodinae</name>
    <dbReference type="NCBI Taxonomy" id="1202768"/>
    <lineage>
        <taxon>Archaea</taxon>
        <taxon>Methanobacteriati</taxon>
        <taxon>Methanobacteriota</taxon>
        <taxon>Stenosarchaea group</taxon>
        <taxon>Halobacteria</taxon>
        <taxon>Halobacteriales</taxon>
        <taxon>Natrialbaceae</taxon>
        <taxon>Natrinema</taxon>
    </lineage>
</organism>
<accession>A0A1I0M097</accession>
<feature type="domain" description="NAD-dependent epimerase/dehydratase" evidence="2">
    <location>
        <begin position="15"/>
        <end position="243"/>
    </location>
</feature>
<dbReference type="Proteomes" id="UP000183275">
    <property type="component" value="Unassembled WGS sequence"/>
</dbReference>
<sequence>MSSQADLPSISGIRILVTGGAGFIGSNIASALVDENEVRVLDNLSSGSRSNVPADATFIEGDIRDDEALDRATADVDLIFHQAALISVEESVRNPERTHDINVTGTVKLLERAREESARFVFASSAAVYGHPESVPIAEDAPTEPTSPYGLSKLAAERYVRLYAELYDLSAVALRYFNAYGSGQLDSDYSAVISVFVDQATNAEPITVDGDGSQTRDFVHITDIVQANLLAARSEETGVFNVGTGESVSILDLAEIVRDVTDSESEITHTEARSGDIDRSRASISTIESSLGFEPSVSLKNGLETVVQSTASESSLDSSQ</sequence>
<name>A0A1I0M097_9EURY</name>
<dbReference type="STRING" id="1202768.SAMN05216285_0261"/>
<evidence type="ECO:0000259" key="2">
    <source>
        <dbReference type="Pfam" id="PF01370"/>
    </source>
</evidence>
<dbReference type="PRINTS" id="PR01713">
    <property type="entry name" value="NUCEPIMERASE"/>
</dbReference>
<dbReference type="AlphaFoldDB" id="A0A1I0M097"/>
<evidence type="ECO:0000256" key="1">
    <source>
        <dbReference type="ARBA" id="ARBA00007637"/>
    </source>
</evidence>
<dbReference type="InterPro" id="IPR036291">
    <property type="entry name" value="NAD(P)-bd_dom_sf"/>
</dbReference>
<dbReference type="PANTHER" id="PTHR43000">
    <property type="entry name" value="DTDP-D-GLUCOSE 4,6-DEHYDRATASE-RELATED"/>
    <property type="match status" value="1"/>
</dbReference>
<dbReference type="RefSeq" id="WP_074854603.1">
    <property type="nucleotide sequence ID" value="NZ_FOIS01000001.1"/>
</dbReference>
<dbReference type="OrthoDB" id="4907at2157"/>
<keyword evidence="4" id="KW-1185">Reference proteome</keyword>
<dbReference type="SUPFAM" id="SSF51735">
    <property type="entry name" value="NAD(P)-binding Rossmann-fold domains"/>
    <property type="match status" value="1"/>
</dbReference>
<comment type="similarity">
    <text evidence="1">Belongs to the NAD(P)-dependent epimerase/dehydratase family.</text>
</comment>
<proteinExistence type="inferred from homology"/>
<dbReference type="Gene3D" id="3.40.50.720">
    <property type="entry name" value="NAD(P)-binding Rossmann-like Domain"/>
    <property type="match status" value="1"/>
</dbReference>
<reference evidence="4" key="1">
    <citation type="submission" date="2016-10" db="EMBL/GenBank/DDBJ databases">
        <authorList>
            <person name="Varghese N."/>
        </authorList>
    </citation>
    <scope>NUCLEOTIDE SEQUENCE [LARGE SCALE GENOMIC DNA]</scope>
    <source>
        <strain evidence="4">CGMCC 1.12284</strain>
    </source>
</reference>
<dbReference type="Gene3D" id="3.90.25.10">
    <property type="entry name" value="UDP-galactose 4-epimerase, domain 1"/>
    <property type="match status" value="1"/>
</dbReference>
<dbReference type="EMBL" id="FOIS01000001">
    <property type="protein sequence ID" value="SEV81761.1"/>
    <property type="molecule type" value="Genomic_DNA"/>
</dbReference>